<evidence type="ECO:0000313" key="3">
    <source>
        <dbReference type="EMBL" id="VFT77235.1"/>
    </source>
</evidence>
<feature type="compositionally biased region" description="Basic and acidic residues" evidence="1">
    <location>
        <begin position="1"/>
        <end position="23"/>
    </location>
</feature>
<gene>
    <name evidence="3" type="primary">Aste57867_9</name>
    <name evidence="2" type="ORF">As57867_000009</name>
    <name evidence="3" type="ORF">ASTE57867_9</name>
</gene>
<dbReference type="AlphaFoldDB" id="A0A485K2M8"/>
<proteinExistence type="predicted"/>
<dbReference type="PANTHER" id="PTHR35748">
    <property type="entry name" value="OS05G0358400 PROTEIN"/>
    <property type="match status" value="1"/>
</dbReference>
<evidence type="ECO:0000313" key="4">
    <source>
        <dbReference type="Proteomes" id="UP000332933"/>
    </source>
</evidence>
<keyword evidence="4" id="KW-1185">Reference proteome</keyword>
<dbReference type="Proteomes" id="UP000332933">
    <property type="component" value="Unassembled WGS sequence"/>
</dbReference>
<evidence type="ECO:0000313" key="2">
    <source>
        <dbReference type="EMBL" id="KAF0720814.1"/>
    </source>
</evidence>
<name>A0A485K2M8_9STRA</name>
<sequence>MTNEIPRKPTPADRTIDEPRNEHPQLIVPPRRFVMATIIGYGSLLSETSARSTFGHHLKNFRLGRVHNYRRVFAHPASIFFERGIANKETQEIASLSVEPSVGSSFAISAFEIPSTQLPAFYEREEEFSIEEVEFVDSNGKAAKGLMCCRWTDADYIATRGQEAFDSLYKVYGLDTIWGYGADSGILPCRVYLRHCILAVQKLGEDIYDDFVNNTFLGDRSTSIKTYLAENPMVMEAQPPAHLVGRYSG</sequence>
<dbReference type="PANTHER" id="PTHR35748:SF1">
    <property type="entry name" value="OS05G0358400 PROTEIN"/>
    <property type="match status" value="1"/>
</dbReference>
<dbReference type="OrthoDB" id="565040at2759"/>
<reference evidence="2" key="2">
    <citation type="submission" date="2019-06" db="EMBL/GenBank/DDBJ databases">
        <title>Genomics analysis of Aphanomyces spp. identifies a new class of oomycete effector associated with host adaptation.</title>
        <authorList>
            <person name="Gaulin E."/>
        </authorList>
    </citation>
    <scope>NUCLEOTIDE SEQUENCE</scope>
    <source>
        <strain evidence="2">CBS 578.67</strain>
    </source>
</reference>
<organism evidence="3 4">
    <name type="scientific">Aphanomyces stellatus</name>
    <dbReference type="NCBI Taxonomy" id="120398"/>
    <lineage>
        <taxon>Eukaryota</taxon>
        <taxon>Sar</taxon>
        <taxon>Stramenopiles</taxon>
        <taxon>Oomycota</taxon>
        <taxon>Saprolegniomycetes</taxon>
        <taxon>Saprolegniales</taxon>
        <taxon>Verrucalvaceae</taxon>
        <taxon>Aphanomyces</taxon>
    </lineage>
</organism>
<evidence type="ECO:0000256" key="1">
    <source>
        <dbReference type="SAM" id="MobiDB-lite"/>
    </source>
</evidence>
<dbReference type="EMBL" id="VJMH01000001">
    <property type="protein sequence ID" value="KAF0720814.1"/>
    <property type="molecule type" value="Genomic_DNA"/>
</dbReference>
<dbReference type="EMBL" id="CAADRA010000001">
    <property type="protein sequence ID" value="VFT77235.1"/>
    <property type="molecule type" value="Genomic_DNA"/>
</dbReference>
<protein>
    <submittedName>
        <fullName evidence="3">Aste57867_9 protein</fullName>
    </submittedName>
</protein>
<feature type="region of interest" description="Disordered" evidence="1">
    <location>
        <begin position="1"/>
        <end position="24"/>
    </location>
</feature>
<accession>A0A485K2M8</accession>
<reference evidence="3 4" key="1">
    <citation type="submission" date="2019-03" db="EMBL/GenBank/DDBJ databases">
        <authorList>
            <person name="Gaulin E."/>
            <person name="Dumas B."/>
        </authorList>
    </citation>
    <scope>NUCLEOTIDE SEQUENCE [LARGE SCALE GENOMIC DNA]</scope>
    <source>
        <strain evidence="3">CBS 568.67</strain>
    </source>
</reference>